<dbReference type="RefSeq" id="XP_007768729.1">
    <property type="nucleotide sequence ID" value="XM_007770539.1"/>
</dbReference>
<dbReference type="GeneID" id="19203189"/>
<dbReference type="OrthoDB" id="3258371at2759"/>
<dbReference type="Proteomes" id="UP000053558">
    <property type="component" value="Unassembled WGS sequence"/>
</dbReference>
<keyword evidence="2" id="KW-1185">Reference proteome</keyword>
<dbReference type="AlphaFoldDB" id="A0A5M3MQM4"/>
<comment type="caution">
    <text evidence="1">The sequence shown here is derived from an EMBL/GenBank/DDBJ whole genome shotgun (WGS) entry which is preliminary data.</text>
</comment>
<organism evidence="1 2">
    <name type="scientific">Coniophora puteana (strain RWD-64-598)</name>
    <name type="common">Brown rot fungus</name>
    <dbReference type="NCBI Taxonomy" id="741705"/>
    <lineage>
        <taxon>Eukaryota</taxon>
        <taxon>Fungi</taxon>
        <taxon>Dikarya</taxon>
        <taxon>Basidiomycota</taxon>
        <taxon>Agaricomycotina</taxon>
        <taxon>Agaricomycetes</taxon>
        <taxon>Agaricomycetidae</taxon>
        <taxon>Boletales</taxon>
        <taxon>Coniophorineae</taxon>
        <taxon>Coniophoraceae</taxon>
        <taxon>Coniophora</taxon>
    </lineage>
</organism>
<accession>A0A5M3MQM4</accession>
<evidence type="ECO:0000313" key="1">
    <source>
        <dbReference type="EMBL" id="EIW81367.1"/>
    </source>
</evidence>
<protein>
    <submittedName>
        <fullName evidence="1">Uncharacterized protein</fullName>
    </submittedName>
</protein>
<sequence length="105" mass="11805">MSNAFVVGMFSLINGVRRSQQAGNSQTFYCFYDTVFRSEITTSSPAQLRVYSPVGGQVARDDTLAFVVATAYFNRNGPILLDAQPNSFSLFQEIRHRTRTVVFRP</sequence>
<gene>
    <name evidence="1" type="ORF">CONPUDRAFT_153919</name>
</gene>
<dbReference type="KEGG" id="cput:CONPUDRAFT_153919"/>
<reference evidence="2" key="1">
    <citation type="journal article" date="2012" name="Science">
        <title>The Paleozoic origin of enzymatic lignin decomposition reconstructed from 31 fungal genomes.</title>
        <authorList>
            <person name="Floudas D."/>
            <person name="Binder M."/>
            <person name="Riley R."/>
            <person name="Barry K."/>
            <person name="Blanchette R.A."/>
            <person name="Henrissat B."/>
            <person name="Martinez A.T."/>
            <person name="Otillar R."/>
            <person name="Spatafora J.W."/>
            <person name="Yadav J.S."/>
            <person name="Aerts A."/>
            <person name="Benoit I."/>
            <person name="Boyd A."/>
            <person name="Carlson A."/>
            <person name="Copeland A."/>
            <person name="Coutinho P.M."/>
            <person name="de Vries R.P."/>
            <person name="Ferreira P."/>
            <person name="Findley K."/>
            <person name="Foster B."/>
            <person name="Gaskell J."/>
            <person name="Glotzer D."/>
            <person name="Gorecki P."/>
            <person name="Heitman J."/>
            <person name="Hesse C."/>
            <person name="Hori C."/>
            <person name="Igarashi K."/>
            <person name="Jurgens J.A."/>
            <person name="Kallen N."/>
            <person name="Kersten P."/>
            <person name="Kohler A."/>
            <person name="Kuees U."/>
            <person name="Kumar T.K.A."/>
            <person name="Kuo A."/>
            <person name="LaButti K."/>
            <person name="Larrondo L.F."/>
            <person name="Lindquist E."/>
            <person name="Ling A."/>
            <person name="Lombard V."/>
            <person name="Lucas S."/>
            <person name="Lundell T."/>
            <person name="Martin R."/>
            <person name="McLaughlin D.J."/>
            <person name="Morgenstern I."/>
            <person name="Morin E."/>
            <person name="Murat C."/>
            <person name="Nagy L.G."/>
            <person name="Nolan M."/>
            <person name="Ohm R.A."/>
            <person name="Patyshakuliyeva A."/>
            <person name="Rokas A."/>
            <person name="Ruiz-Duenas F.J."/>
            <person name="Sabat G."/>
            <person name="Salamov A."/>
            <person name="Samejima M."/>
            <person name="Schmutz J."/>
            <person name="Slot J.C."/>
            <person name="St John F."/>
            <person name="Stenlid J."/>
            <person name="Sun H."/>
            <person name="Sun S."/>
            <person name="Syed K."/>
            <person name="Tsang A."/>
            <person name="Wiebenga A."/>
            <person name="Young D."/>
            <person name="Pisabarro A."/>
            <person name="Eastwood D.C."/>
            <person name="Martin F."/>
            <person name="Cullen D."/>
            <person name="Grigoriev I.V."/>
            <person name="Hibbett D.S."/>
        </authorList>
    </citation>
    <scope>NUCLEOTIDE SEQUENCE [LARGE SCALE GENOMIC DNA]</scope>
    <source>
        <strain evidence="2">RWD-64-598 SS2</strain>
    </source>
</reference>
<name>A0A5M3MQM4_CONPW</name>
<evidence type="ECO:0000313" key="2">
    <source>
        <dbReference type="Proteomes" id="UP000053558"/>
    </source>
</evidence>
<proteinExistence type="predicted"/>
<dbReference type="EMBL" id="JH711578">
    <property type="protein sequence ID" value="EIW81367.1"/>
    <property type="molecule type" value="Genomic_DNA"/>
</dbReference>